<sequence length="258" mass="28634">MQTSGNYRDVLGMRVTAFGWEDALQVLDSGLRPGCKQRIVNFLNANNANIAYGNAGYREALAASDMLLPDGIGMDIAAKAIAGEAFPANLNGTDFIPALLLHIDRPLRVALIGGSAAAVEQAAINFKKLAPWHEFRAISDGYFGEEGSERVKQDLAAFAPDFTLVAMGSPLQELWIKSNIGPEHGRLVMGVGALFDFVSGQVRRAPQWVRDLRFEWVFRLLVEPGRLWHRYIVGNPLFIYRVFRYRLTHDRVETSAAE</sequence>
<dbReference type="NCBIfam" id="TIGR00696">
    <property type="entry name" value="wecG_tagA_cpsF"/>
    <property type="match status" value="1"/>
</dbReference>
<accession>A0A4R5PQJ0</accession>
<evidence type="ECO:0000256" key="1">
    <source>
        <dbReference type="ARBA" id="ARBA00022676"/>
    </source>
</evidence>
<name>A0A4R5PQJ0_9HYPH</name>
<comment type="caution">
    <text evidence="3">The sequence shown here is derived from an EMBL/GenBank/DDBJ whole genome shotgun (WGS) entry which is preliminary data.</text>
</comment>
<evidence type="ECO:0000313" key="3">
    <source>
        <dbReference type="EMBL" id="TDH39414.1"/>
    </source>
</evidence>
<dbReference type="GO" id="GO:0016758">
    <property type="term" value="F:hexosyltransferase activity"/>
    <property type="evidence" value="ECO:0007669"/>
    <property type="project" value="TreeGrafter"/>
</dbReference>
<dbReference type="Proteomes" id="UP000295131">
    <property type="component" value="Unassembled WGS sequence"/>
</dbReference>
<keyword evidence="1" id="KW-0328">Glycosyltransferase</keyword>
<evidence type="ECO:0000313" key="4">
    <source>
        <dbReference type="Proteomes" id="UP000295131"/>
    </source>
</evidence>
<organism evidence="3 4">
    <name type="scientific">Pseudohoeflea suaedae</name>
    <dbReference type="NCBI Taxonomy" id="877384"/>
    <lineage>
        <taxon>Bacteria</taxon>
        <taxon>Pseudomonadati</taxon>
        <taxon>Pseudomonadota</taxon>
        <taxon>Alphaproteobacteria</taxon>
        <taxon>Hyphomicrobiales</taxon>
        <taxon>Rhizobiaceae</taxon>
        <taxon>Pseudohoeflea</taxon>
    </lineage>
</organism>
<reference evidence="3 4" key="1">
    <citation type="journal article" date="2013" name="Int. J. Syst. Evol. Microbiol.">
        <title>Hoeflea suaedae sp. nov., an endophytic bacterium isolated from the root of the halophyte Suaeda maritima.</title>
        <authorList>
            <person name="Chung E.J."/>
            <person name="Park J.A."/>
            <person name="Pramanik P."/>
            <person name="Bibi F."/>
            <person name="Jeon C.O."/>
            <person name="Chung Y.R."/>
        </authorList>
    </citation>
    <scope>NUCLEOTIDE SEQUENCE [LARGE SCALE GENOMIC DNA]</scope>
    <source>
        <strain evidence="3 4">YC6898</strain>
    </source>
</reference>
<dbReference type="EMBL" id="SMSI01000001">
    <property type="protein sequence ID" value="TDH39414.1"/>
    <property type="molecule type" value="Genomic_DNA"/>
</dbReference>
<dbReference type="AlphaFoldDB" id="A0A4R5PQJ0"/>
<keyword evidence="4" id="KW-1185">Reference proteome</keyword>
<dbReference type="OrthoDB" id="9771846at2"/>
<protein>
    <submittedName>
        <fullName evidence="3">Glycosyltransferase</fullName>
    </submittedName>
</protein>
<dbReference type="Pfam" id="PF03808">
    <property type="entry name" value="Glyco_tran_WecG"/>
    <property type="match status" value="1"/>
</dbReference>
<gene>
    <name evidence="3" type="ORF">E2A64_04020</name>
</gene>
<dbReference type="PANTHER" id="PTHR34136">
    <property type="match status" value="1"/>
</dbReference>
<dbReference type="CDD" id="cd06533">
    <property type="entry name" value="Glyco_transf_WecG_TagA"/>
    <property type="match status" value="1"/>
</dbReference>
<dbReference type="PANTHER" id="PTHR34136:SF1">
    <property type="entry name" value="UDP-N-ACETYL-D-MANNOSAMINURONIC ACID TRANSFERASE"/>
    <property type="match status" value="1"/>
</dbReference>
<keyword evidence="2 3" id="KW-0808">Transferase</keyword>
<proteinExistence type="predicted"/>
<evidence type="ECO:0000256" key="2">
    <source>
        <dbReference type="ARBA" id="ARBA00022679"/>
    </source>
</evidence>
<dbReference type="InterPro" id="IPR004629">
    <property type="entry name" value="WecG_TagA_CpsF"/>
</dbReference>